<reference evidence="1 2" key="1">
    <citation type="submission" date="2020-08" db="EMBL/GenBank/DDBJ databases">
        <title>Genomic Encyclopedia of Type Strains, Phase IV (KMG-V): Genome sequencing to study the core and pangenomes of soil and plant-associated prokaryotes.</title>
        <authorList>
            <person name="Whitman W."/>
        </authorList>
    </citation>
    <scope>NUCLEOTIDE SEQUENCE [LARGE SCALE GENOMIC DNA]</scope>
    <source>
        <strain evidence="1 2">SEMIA 4013</strain>
    </source>
</reference>
<evidence type="ECO:0008006" key="3">
    <source>
        <dbReference type="Google" id="ProtNLM"/>
    </source>
</evidence>
<evidence type="ECO:0000313" key="2">
    <source>
        <dbReference type="Proteomes" id="UP000518681"/>
    </source>
</evidence>
<proteinExistence type="predicted"/>
<protein>
    <recommendedName>
        <fullName evidence="3">Helix-turn-helix domain-containing protein</fullName>
    </recommendedName>
</protein>
<dbReference type="AlphaFoldDB" id="A0AAW3V522"/>
<comment type="caution">
    <text evidence="1">The sequence shown here is derived from an EMBL/GenBank/DDBJ whole genome shotgun (WGS) entry which is preliminary data.</text>
</comment>
<evidence type="ECO:0000313" key="1">
    <source>
        <dbReference type="EMBL" id="MBB6204256.1"/>
    </source>
</evidence>
<sequence>MTEKEGHLSPQMVAMLIHIGNGNASRWRREWRERGGDPAIFD</sequence>
<dbReference type="EMBL" id="JACIIK010000009">
    <property type="protein sequence ID" value="MBB6204256.1"/>
    <property type="molecule type" value="Genomic_DNA"/>
</dbReference>
<organism evidence="1 2">
    <name type="scientific">Paraburkholderia fungorum</name>
    <dbReference type="NCBI Taxonomy" id="134537"/>
    <lineage>
        <taxon>Bacteria</taxon>
        <taxon>Pseudomonadati</taxon>
        <taxon>Pseudomonadota</taxon>
        <taxon>Betaproteobacteria</taxon>
        <taxon>Burkholderiales</taxon>
        <taxon>Burkholderiaceae</taxon>
        <taxon>Paraburkholderia</taxon>
    </lineage>
</organism>
<accession>A0AAW3V522</accession>
<dbReference type="RefSeq" id="WP_260332417.1">
    <property type="nucleotide sequence ID" value="NZ_JACIII010000013.1"/>
</dbReference>
<gene>
    <name evidence="1" type="ORF">GGD69_005150</name>
</gene>
<dbReference type="Proteomes" id="UP000518681">
    <property type="component" value="Unassembled WGS sequence"/>
</dbReference>
<name>A0AAW3V522_9BURK</name>